<dbReference type="Proteomes" id="UP000199013">
    <property type="component" value="Unassembled WGS sequence"/>
</dbReference>
<keyword evidence="1" id="KW-0472">Membrane</keyword>
<proteinExistence type="predicted"/>
<gene>
    <name evidence="2" type="ORF">FDG2_6047</name>
</gene>
<organism evidence="2 3">
    <name type="scientific">Candidatus Protofrankia californiensis</name>
    <dbReference type="NCBI Taxonomy" id="1839754"/>
    <lineage>
        <taxon>Bacteria</taxon>
        <taxon>Bacillati</taxon>
        <taxon>Actinomycetota</taxon>
        <taxon>Actinomycetes</taxon>
        <taxon>Frankiales</taxon>
        <taxon>Frankiaceae</taxon>
        <taxon>Protofrankia</taxon>
    </lineage>
</organism>
<sequence>MMLGDRRVVSSFTVSNMCSEPRVGLDGPIRLVTVIVGVVVGSTFLFCLGNVATLGIRLGVSTYVAVLVSRCMDSSRSWACARCQVPAQALGVLVA</sequence>
<keyword evidence="1" id="KW-1133">Transmembrane helix</keyword>
<evidence type="ECO:0000313" key="2">
    <source>
        <dbReference type="EMBL" id="SBW28824.1"/>
    </source>
</evidence>
<accession>A0A1C3PG71</accession>
<keyword evidence="1" id="KW-0812">Transmembrane</keyword>
<dbReference type="EMBL" id="FLUV01002492">
    <property type="protein sequence ID" value="SBW28824.1"/>
    <property type="molecule type" value="Genomic_DNA"/>
</dbReference>
<evidence type="ECO:0000256" key="1">
    <source>
        <dbReference type="SAM" id="Phobius"/>
    </source>
</evidence>
<dbReference type="AlphaFoldDB" id="A0A1C3PG71"/>
<keyword evidence="3" id="KW-1185">Reference proteome</keyword>
<name>A0A1C3PG71_9ACTN</name>
<protein>
    <submittedName>
        <fullName evidence="2">Putative membrane protein</fullName>
    </submittedName>
</protein>
<evidence type="ECO:0000313" key="3">
    <source>
        <dbReference type="Proteomes" id="UP000199013"/>
    </source>
</evidence>
<reference evidence="3" key="1">
    <citation type="submission" date="2016-02" db="EMBL/GenBank/DDBJ databases">
        <authorList>
            <person name="Wibberg D."/>
        </authorList>
    </citation>
    <scope>NUCLEOTIDE SEQUENCE [LARGE SCALE GENOMIC DNA]</scope>
</reference>
<feature type="transmembrane region" description="Helical" evidence="1">
    <location>
        <begin position="29"/>
        <end position="48"/>
    </location>
</feature>